<organism evidence="1 2">
    <name type="scientific">Symbiodinium microadriaticum</name>
    <name type="common">Dinoflagellate</name>
    <name type="synonym">Zooxanthella microadriatica</name>
    <dbReference type="NCBI Taxonomy" id="2951"/>
    <lineage>
        <taxon>Eukaryota</taxon>
        <taxon>Sar</taxon>
        <taxon>Alveolata</taxon>
        <taxon>Dinophyceae</taxon>
        <taxon>Suessiales</taxon>
        <taxon>Symbiodiniaceae</taxon>
        <taxon>Symbiodinium</taxon>
    </lineage>
</organism>
<sequence length="86" mass="9671">MAVLRLRDLKPTFKKDDEENDGEEDKWLFCRSRVLGQRGAVPVADHLAACSAVAQISVALSEAAPQNAPDMQITRKTPMRYLFLRL</sequence>
<evidence type="ECO:0000313" key="2">
    <source>
        <dbReference type="Proteomes" id="UP000186817"/>
    </source>
</evidence>
<evidence type="ECO:0000313" key="1">
    <source>
        <dbReference type="EMBL" id="OLP92195.1"/>
    </source>
</evidence>
<gene>
    <name evidence="1" type="ORF">AK812_SmicGene26015</name>
</gene>
<keyword evidence="2" id="KW-1185">Reference proteome</keyword>
<dbReference type="Proteomes" id="UP000186817">
    <property type="component" value="Unassembled WGS sequence"/>
</dbReference>
<dbReference type="EMBL" id="LSRX01000631">
    <property type="protein sequence ID" value="OLP92195.1"/>
    <property type="molecule type" value="Genomic_DNA"/>
</dbReference>
<reference evidence="1 2" key="1">
    <citation type="submission" date="2016-02" db="EMBL/GenBank/DDBJ databases">
        <title>Genome analysis of coral dinoflagellate symbionts highlights evolutionary adaptations to a symbiotic lifestyle.</title>
        <authorList>
            <person name="Aranda M."/>
            <person name="Li Y."/>
            <person name="Liew Y.J."/>
            <person name="Baumgarten S."/>
            <person name="Simakov O."/>
            <person name="Wilson M."/>
            <person name="Piel J."/>
            <person name="Ashoor H."/>
            <person name="Bougouffa S."/>
            <person name="Bajic V.B."/>
            <person name="Ryu T."/>
            <person name="Ravasi T."/>
            <person name="Bayer T."/>
            <person name="Micklem G."/>
            <person name="Kim H."/>
            <person name="Bhak J."/>
            <person name="Lajeunesse T.C."/>
            <person name="Voolstra C.R."/>
        </authorList>
    </citation>
    <scope>NUCLEOTIDE SEQUENCE [LARGE SCALE GENOMIC DNA]</scope>
    <source>
        <strain evidence="1 2">CCMP2467</strain>
    </source>
</reference>
<proteinExistence type="predicted"/>
<name>A0A1Q9DAN1_SYMMI</name>
<dbReference type="AlphaFoldDB" id="A0A1Q9DAN1"/>
<protein>
    <submittedName>
        <fullName evidence="1">Uncharacterized protein</fullName>
    </submittedName>
</protein>
<comment type="caution">
    <text evidence="1">The sequence shown here is derived from an EMBL/GenBank/DDBJ whole genome shotgun (WGS) entry which is preliminary data.</text>
</comment>
<accession>A0A1Q9DAN1</accession>